<comment type="function">
    <text evidence="6">Lipid hydrolase.</text>
</comment>
<dbReference type="CDD" id="cd07232">
    <property type="entry name" value="Pat_PLPL"/>
    <property type="match status" value="1"/>
</dbReference>
<protein>
    <recommendedName>
        <fullName evidence="6">Patatin-like phospholipase domain-containing protein</fullName>
        <ecNumber evidence="6">3.1.1.-</ecNumber>
    </recommendedName>
</protein>
<evidence type="ECO:0000256" key="5">
    <source>
        <dbReference type="PROSITE-ProRule" id="PRU01161"/>
    </source>
</evidence>
<feature type="active site" description="Nucleophile" evidence="5">
    <location>
        <position position="376"/>
    </location>
</feature>
<keyword evidence="4 5" id="KW-0443">Lipid metabolism</keyword>
<dbReference type="Gene3D" id="3.40.1090.10">
    <property type="entry name" value="Cytosolic phospholipase A2 catalytic domain"/>
    <property type="match status" value="2"/>
</dbReference>
<dbReference type="GO" id="GO:0016020">
    <property type="term" value="C:membrane"/>
    <property type="evidence" value="ECO:0007669"/>
    <property type="project" value="UniProtKB-SubCell"/>
</dbReference>
<feature type="region of interest" description="Disordered" evidence="7">
    <location>
        <begin position="768"/>
        <end position="807"/>
    </location>
</feature>
<gene>
    <name evidence="9" type="ORF">INT43_006642</name>
</gene>
<organism evidence="9 10">
    <name type="scientific">Mortierella isabellina</name>
    <name type="common">Filamentous fungus</name>
    <name type="synonym">Umbelopsis isabellina</name>
    <dbReference type="NCBI Taxonomy" id="91625"/>
    <lineage>
        <taxon>Eukaryota</taxon>
        <taxon>Fungi</taxon>
        <taxon>Fungi incertae sedis</taxon>
        <taxon>Mucoromycota</taxon>
        <taxon>Mucoromycotina</taxon>
        <taxon>Umbelopsidomycetes</taxon>
        <taxon>Umbelopsidales</taxon>
        <taxon>Umbelopsidaceae</taxon>
        <taxon>Umbelopsis</taxon>
    </lineage>
</organism>
<dbReference type="GO" id="GO:0016042">
    <property type="term" value="P:lipid catabolic process"/>
    <property type="evidence" value="ECO:0007669"/>
    <property type="project" value="UniProtKB-UniRule"/>
</dbReference>
<dbReference type="PROSITE" id="PS51635">
    <property type="entry name" value="PNPLA"/>
    <property type="match status" value="1"/>
</dbReference>
<dbReference type="SUPFAM" id="SSF52151">
    <property type="entry name" value="FabD/lysophospholipase-like"/>
    <property type="match status" value="1"/>
</dbReference>
<dbReference type="Pfam" id="PF11815">
    <property type="entry name" value="DUF3336"/>
    <property type="match status" value="1"/>
</dbReference>
<keyword evidence="6" id="KW-1133">Transmembrane helix</keyword>
<name>A0A8H7Q233_MORIS</name>
<feature type="compositionally biased region" description="Acidic residues" evidence="7">
    <location>
        <begin position="792"/>
        <end position="807"/>
    </location>
</feature>
<keyword evidence="6" id="KW-0472">Membrane</keyword>
<dbReference type="EMBL" id="JAEPQZ010000003">
    <property type="protein sequence ID" value="KAG2183634.1"/>
    <property type="molecule type" value="Genomic_DNA"/>
</dbReference>
<dbReference type="AlphaFoldDB" id="A0A8H7Q233"/>
<evidence type="ECO:0000256" key="7">
    <source>
        <dbReference type="SAM" id="MobiDB-lite"/>
    </source>
</evidence>
<evidence type="ECO:0000256" key="4">
    <source>
        <dbReference type="ARBA" id="ARBA00023098"/>
    </source>
</evidence>
<feature type="compositionally biased region" description="Basic and acidic residues" evidence="7">
    <location>
        <begin position="50"/>
        <end position="61"/>
    </location>
</feature>
<feature type="short sequence motif" description="GXSXG" evidence="5">
    <location>
        <begin position="374"/>
        <end position="378"/>
    </location>
</feature>
<evidence type="ECO:0000256" key="2">
    <source>
        <dbReference type="ARBA" id="ARBA00022801"/>
    </source>
</evidence>
<feature type="domain" description="PNPLA" evidence="8">
    <location>
        <begin position="343"/>
        <end position="535"/>
    </location>
</feature>
<comment type="subcellular location">
    <subcellularLocation>
        <location evidence="6">Membrane</location>
        <topology evidence="6">Single-pass membrane protein</topology>
    </subcellularLocation>
</comment>
<proteinExistence type="inferred from homology"/>
<evidence type="ECO:0000256" key="1">
    <source>
        <dbReference type="ARBA" id="ARBA00006104"/>
    </source>
</evidence>
<comment type="caution">
    <text evidence="9">The sequence shown here is derived from an EMBL/GenBank/DDBJ whole genome shotgun (WGS) entry which is preliminary data.</text>
</comment>
<reference evidence="9" key="1">
    <citation type="submission" date="2020-12" db="EMBL/GenBank/DDBJ databases">
        <title>Metabolic potential, ecology and presence of endohyphal bacteria is reflected in genomic diversity of Mucoromycotina.</title>
        <authorList>
            <person name="Muszewska A."/>
            <person name="Okrasinska A."/>
            <person name="Steczkiewicz K."/>
            <person name="Drgas O."/>
            <person name="Orlowska M."/>
            <person name="Perlinska-Lenart U."/>
            <person name="Aleksandrzak-Piekarczyk T."/>
            <person name="Szatraj K."/>
            <person name="Zielenkiewicz U."/>
            <person name="Pilsyk S."/>
            <person name="Malc E."/>
            <person name="Mieczkowski P."/>
            <person name="Kruszewska J.S."/>
            <person name="Biernat P."/>
            <person name="Pawlowska J."/>
        </authorList>
    </citation>
    <scope>NUCLEOTIDE SEQUENCE</scope>
    <source>
        <strain evidence="9">WA0000067209</strain>
    </source>
</reference>
<dbReference type="GO" id="GO:0006641">
    <property type="term" value="P:triglyceride metabolic process"/>
    <property type="evidence" value="ECO:0007669"/>
    <property type="project" value="UniProtKB-ARBA"/>
</dbReference>
<dbReference type="InterPro" id="IPR050301">
    <property type="entry name" value="NTE"/>
</dbReference>
<evidence type="ECO:0000256" key="6">
    <source>
        <dbReference type="RuleBase" id="RU362055"/>
    </source>
</evidence>
<evidence type="ECO:0000256" key="3">
    <source>
        <dbReference type="ARBA" id="ARBA00022963"/>
    </source>
</evidence>
<dbReference type="EC" id="3.1.1.-" evidence="6"/>
<keyword evidence="3 5" id="KW-0442">Lipid degradation</keyword>
<dbReference type="InterPro" id="IPR002641">
    <property type="entry name" value="PNPLA_dom"/>
</dbReference>
<comment type="similarity">
    <text evidence="1 6">Belongs to the PLPL family.</text>
</comment>
<dbReference type="Pfam" id="PF01734">
    <property type="entry name" value="Patatin"/>
    <property type="match status" value="1"/>
</dbReference>
<evidence type="ECO:0000313" key="10">
    <source>
        <dbReference type="Proteomes" id="UP000654370"/>
    </source>
</evidence>
<feature type="active site" description="Proton acceptor" evidence="5">
    <location>
        <position position="522"/>
    </location>
</feature>
<feature type="compositionally biased region" description="Polar residues" evidence="7">
    <location>
        <begin position="16"/>
        <end position="34"/>
    </location>
</feature>
<dbReference type="GO" id="GO:0004806">
    <property type="term" value="F:triacylglycerol lipase activity"/>
    <property type="evidence" value="ECO:0007669"/>
    <property type="project" value="InterPro"/>
</dbReference>
<keyword evidence="6" id="KW-0812">Transmembrane</keyword>
<keyword evidence="2 5" id="KW-0378">Hydrolase</keyword>
<dbReference type="OrthoDB" id="15478at2759"/>
<sequence>MNDPITHFQAGAPNDPRTSQAAMLNRSQSYTNTRARAAAGQPNRSASYQDLRHEEQEEPHEFDMEWVKEEDVETFAKALYYDPLKSPSVSSAGLESGTEQISAVNDFAPVRQKVSRKKKSKVKAKVKEDAGSPKGISYTLLRYPLIATIGIIMAIELALYLWLRQIVNFWESFVKWRGKSSALRSKMQEATSYEEWCKVAEALDHQFHKDEWKAIEAYGYYDYSLIRKIVRNLQRYRESNKREDAVNQKDILYACLKNNFGGIENQKLYSNTFIGTKYLIEDYVDEGNHLGKGNVLIFMYSPIVYGSLVTKSINAFAHNSHVSLEERQLAFKLFSKNYGRTALCLSGGASFGYYHLGVIKALFDRRLLPSVITGTSAGGLIAALIGTRTDAELAQVLVPGLSRRITACYESTFKWILRYLRTGARFDSLDWFRKGSWFTRGSLTFLEAYERTGRVLNISVIPHDPHSPPKLLNYVTAPHCVIATAIIASAAVPGILNPVVLMQKLPGTDELAPYSFGAKWKDGSLRTDIPTQALHTQFNVNYTIVSQVNPHVHLFYYSNQGSPGRPVLHRAGKGWRGGFLASSIEQFLKLDLSKWLKVIRDLELMPRLLNQDWSSVFLQQFGGNVTIIPKSRLSDWPRILTDPDEATLAYMIKVGQAQTWPSISMISNRLRIEAAIQRAREHIRDQIRIARSKKTKDYGSQHIKGAGHQVLAQHAMNRDFSDDGSGSADEAAFLELGIKNAQSEEEKQELIAQRKHFLASFSDRRDMLDGQDITTETDEIERQNQTSNYYEGLEDSEDDDSVESLDL</sequence>
<keyword evidence="10" id="KW-1185">Reference proteome</keyword>
<feature type="transmembrane region" description="Helical" evidence="6">
    <location>
        <begin position="143"/>
        <end position="163"/>
    </location>
</feature>
<feature type="region of interest" description="Disordered" evidence="7">
    <location>
        <begin position="1"/>
        <end position="61"/>
    </location>
</feature>
<dbReference type="InterPro" id="IPR016035">
    <property type="entry name" value="Acyl_Trfase/lysoPLipase"/>
</dbReference>
<dbReference type="PANTHER" id="PTHR14226:SF66">
    <property type="entry name" value="TRIACYLGLYCEROL LIPASE PTL2"/>
    <property type="match status" value="1"/>
</dbReference>
<evidence type="ECO:0000313" key="9">
    <source>
        <dbReference type="EMBL" id="KAG2183634.1"/>
    </source>
</evidence>
<dbReference type="PANTHER" id="PTHR14226">
    <property type="entry name" value="NEUROPATHY TARGET ESTERASE/SWISS CHEESE D.MELANOGASTER"/>
    <property type="match status" value="1"/>
</dbReference>
<comment type="caution">
    <text evidence="5">Lacks conserved residue(s) required for the propagation of feature annotation.</text>
</comment>
<dbReference type="InterPro" id="IPR021771">
    <property type="entry name" value="Triacylglycerol_lipase_N"/>
</dbReference>
<accession>A0A8H7Q233</accession>
<dbReference type="Proteomes" id="UP000654370">
    <property type="component" value="Unassembled WGS sequence"/>
</dbReference>
<evidence type="ECO:0000259" key="8">
    <source>
        <dbReference type="PROSITE" id="PS51635"/>
    </source>
</evidence>